<dbReference type="Gene3D" id="3.40.50.150">
    <property type="entry name" value="Vaccinia Virus protein VP39"/>
    <property type="match status" value="1"/>
</dbReference>
<sequence length="256" mass="28353">MYKKVDGGRKNLTAYYHERTAQVCADYLIPHIKPDSKILDVGCGPGSITKDLANLAPSGTTVGVDYSSTVVSQARASYPLPNLTFEVGNALKLEFPDNSFDIVHCHCVLEHLSGSGPKEAMKEFHRVCRPGGVVAVCDCNTETAKWEDANDGMLDYWKHAEEATYRTGTHPHAGYELARDALEAKFARVEAKNAVLQVNVPVGGPCAPGEGEDFCLRLEMGTLEQIREWDKAFKEWEKNGGRGWFFETVQLLAWKE</sequence>
<dbReference type="OrthoDB" id="10017101at2759"/>
<evidence type="ECO:0000313" key="2">
    <source>
        <dbReference type="EMBL" id="CAG8956307.1"/>
    </source>
</evidence>
<dbReference type="GO" id="GO:0008168">
    <property type="term" value="F:methyltransferase activity"/>
    <property type="evidence" value="ECO:0007669"/>
    <property type="project" value="TreeGrafter"/>
</dbReference>
<dbReference type="PANTHER" id="PTHR43591:SF24">
    <property type="entry name" value="2-METHOXY-6-POLYPRENYL-1,4-BENZOQUINOL METHYLASE, MITOCHONDRIAL"/>
    <property type="match status" value="1"/>
</dbReference>
<organism evidence="2 3">
    <name type="scientific">Hymenoscyphus fraxineus</name>
    <dbReference type="NCBI Taxonomy" id="746836"/>
    <lineage>
        <taxon>Eukaryota</taxon>
        <taxon>Fungi</taxon>
        <taxon>Dikarya</taxon>
        <taxon>Ascomycota</taxon>
        <taxon>Pezizomycotina</taxon>
        <taxon>Leotiomycetes</taxon>
        <taxon>Helotiales</taxon>
        <taxon>Helotiaceae</taxon>
        <taxon>Hymenoscyphus</taxon>
    </lineage>
</organism>
<evidence type="ECO:0000313" key="3">
    <source>
        <dbReference type="Proteomes" id="UP000696280"/>
    </source>
</evidence>
<feature type="domain" description="Methyltransferase" evidence="1">
    <location>
        <begin position="33"/>
        <end position="159"/>
    </location>
</feature>
<gene>
    <name evidence="2" type="ORF">HYFRA_00003687</name>
</gene>
<dbReference type="EMBL" id="CAJVRL010000070">
    <property type="protein sequence ID" value="CAG8956307.1"/>
    <property type="molecule type" value="Genomic_DNA"/>
</dbReference>
<comment type="caution">
    <text evidence="2">The sequence shown here is derived from an EMBL/GenBank/DDBJ whole genome shotgun (WGS) entry which is preliminary data.</text>
</comment>
<name>A0A9N9L3F7_9HELO</name>
<dbReference type="InterPro" id="IPR025714">
    <property type="entry name" value="Methyltranfer_dom"/>
</dbReference>
<evidence type="ECO:0000259" key="1">
    <source>
        <dbReference type="Pfam" id="PF13847"/>
    </source>
</evidence>
<proteinExistence type="predicted"/>
<keyword evidence="3" id="KW-1185">Reference proteome</keyword>
<dbReference type="Pfam" id="PF13847">
    <property type="entry name" value="Methyltransf_31"/>
    <property type="match status" value="1"/>
</dbReference>
<dbReference type="SUPFAM" id="SSF53335">
    <property type="entry name" value="S-adenosyl-L-methionine-dependent methyltransferases"/>
    <property type="match status" value="1"/>
</dbReference>
<protein>
    <recommendedName>
        <fullName evidence="1">Methyltransferase domain-containing protein</fullName>
    </recommendedName>
</protein>
<accession>A0A9N9L3F7</accession>
<reference evidence="2" key="1">
    <citation type="submission" date="2021-07" db="EMBL/GenBank/DDBJ databases">
        <authorList>
            <person name="Durling M."/>
        </authorList>
    </citation>
    <scope>NUCLEOTIDE SEQUENCE</scope>
</reference>
<dbReference type="CDD" id="cd02440">
    <property type="entry name" value="AdoMet_MTases"/>
    <property type="match status" value="1"/>
</dbReference>
<dbReference type="Proteomes" id="UP000696280">
    <property type="component" value="Unassembled WGS sequence"/>
</dbReference>
<dbReference type="InterPro" id="IPR029063">
    <property type="entry name" value="SAM-dependent_MTases_sf"/>
</dbReference>
<dbReference type="PANTHER" id="PTHR43591">
    <property type="entry name" value="METHYLTRANSFERASE"/>
    <property type="match status" value="1"/>
</dbReference>
<dbReference type="AlphaFoldDB" id="A0A9N9L3F7"/>